<sequence>MCGRMELDSASSSRKTGPTLERVAVFTFRSYRLSHCDLLLRKGVEDVCLYIFFYKKDFHSRRCYNKCDFCDAPGRTFHPTVKVSGRWDCRLSVTQMGGFHSRHQDTYHLEVLLDFRMVCGHITLPET</sequence>
<organism evidence="1 2">
    <name type="scientific">Oedothorax gibbosus</name>
    <dbReference type="NCBI Taxonomy" id="931172"/>
    <lineage>
        <taxon>Eukaryota</taxon>
        <taxon>Metazoa</taxon>
        <taxon>Ecdysozoa</taxon>
        <taxon>Arthropoda</taxon>
        <taxon>Chelicerata</taxon>
        <taxon>Arachnida</taxon>
        <taxon>Araneae</taxon>
        <taxon>Araneomorphae</taxon>
        <taxon>Entelegynae</taxon>
        <taxon>Araneoidea</taxon>
        <taxon>Linyphiidae</taxon>
        <taxon>Erigoninae</taxon>
        <taxon>Oedothorax</taxon>
    </lineage>
</organism>
<keyword evidence="2" id="KW-1185">Reference proteome</keyword>
<dbReference type="EMBL" id="JAFNEN010001058">
    <property type="protein sequence ID" value="KAG8175149.1"/>
    <property type="molecule type" value="Genomic_DNA"/>
</dbReference>
<comment type="caution">
    <text evidence="1">The sequence shown here is derived from an EMBL/GenBank/DDBJ whole genome shotgun (WGS) entry which is preliminary data.</text>
</comment>
<gene>
    <name evidence="1" type="ORF">JTE90_000695</name>
</gene>
<evidence type="ECO:0000313" key="1">
    <source>
        <dbReference type="EMBL" id="KAG8175149.1"/>
    </source>
</evidence>
<evidence type="ECO:0000313" key="2">
    <source>
        <dbReference type="Proteomes" id="UP000827092"/>
    </source>
</evidence>
<proteinExistence type="predicted"/>
<dbReference type="Proteomes" id="UP000827092">
    <property type="component" value="Unassembled WGS sequence"/>
</dbReference>
<protein>
    <submittedName>
        <fullName evidence="1">Uncharacterized protein</fullName>
    </submittedName>
</protein>
<dbReference type="AlphaFoldDB" id="A0AAV6TUJ5"/>
<accession>A0AAV6TUJ5</accession>
<reference evidence="1 2" key="1">
    <citation type="journal article" date="2022" name="Nat. Ecol. Evol.">
        <title>A masculinizing supergene underlies an exaggerated male reproductive morph in a spider.</title>
        <authorList>
            <person name="Hendrickx F."/>
            <person name="De Corte Z."/>
            <person name="Sonet G."/>
            <person name="Van Belleghem S.M."/>
            <person name="Kostlbacher S."/>
            <person name="Vangestel C."/>
        </authorList>
    </citation>
    <scope>NUCLEOTIDE SEQUENCE [LARGE SCALE GENOMIC DNA]</scope>
    <source>
        <strain evidence="1">W744_W776</strain>
    </source>
</reference>
<name>A0AAV6TUJ5_9ARAC</name>